<dbReference type="InterPro" id="IPR002110">
    <property type="entry name" value="Ankyrin_rpt"/>
</dbReference>
<dbReference type="Pfam" id="PF13637">
    <property type="entry name" value="Ank_4"/>
    <property type="match status" value="1"/>
</dbReference>
<evidence type="ECO:0000259" key="4">
    <source>
        <dbReference type="Pfam" id="PF14033"/>
    </source>
</evidence>
<evidence type="ECO:0000256" key="2">
    <source>
        <dbReference type="ARBA" id="ARBA00023043"/>
    </source>
</evidence>
<dbReference type="VEuPathDB" id="FungiDB:SPRG_15032"/>
<dbReference type="EMBL" id="KK583370">
    <property type="protein sequence ID" value="KDO19119.1"/>
    <property type="molecule type" value="Genomic_DNA"/>
</dbReference>
<feature type="repeat" description="ANK" evidence="3">
    <location>
        <begin position="317"/>
        <end position="338"/>
    </location>
</feature>
<dbReference type="PROSITE" id="PS50297">
    <property type="entry name" value="ANK_REP_REGION"/>
    <property type="match status" value="4"/>
</dbReference>
<dbReference type="SUPFAM" id="SSF48403">
    <property type="entry name" value="Ankyrin repeat"/>
    <property type="match status" value="1"/>
</dbReference>
<accession>A0A067BKY2</accession>
<feature type="domain" description="DUF4246" evidence="4">
    <location>
        <begin position="507"/>
        <end position="832"/>
    </location>
</feature>
<dbReference type="GeneID" id="24136803"/>
<evidence type="ECO:0000313" key="5">
    <source>
        <dbReference type="EMBL" id="KDO19119.1"/>
    </source>
</evidence>
<gene>
    <name evidence="5" type="ORF">SPRG_15032</name>
</gene>
<evidence type="ECO:0000256" key="3">
    <source>
        <dbReference type="PROSITE-ProRule" id="PRU00023"/>
    </source>
</evidence>
<dbReference type="STRING" id="695850.A0A067BKY2"/>
<keyword evidence="2 3" id="KW-0040">ANK repeat</keyword>
<dbReference type="InterPro" id="IPR050889">
    <property type="entry name" value="Dendritic_Spine_Reg/Scaffold"/>
</dbReference>
<dbReference type="PROSITE" id="PS50088">
    <property type="entry name" value="ANK_REPEAT"/>
    <property type="match status" value="4"/>
</dbReference>
<dbReference type="AlphaFoldDB" id="A0A067BKY2"/>
<dbReference type="OMA" id="TYYLVHP"/>
<sequence length="889" mass="96701">MHHPAAEDEQERLPCAKVVAADEAASLFHAAARRGQLELLRSLRSSVAALDMLNDDDNTALLLAASRGQSAVVEYLAMEGASVETTTRDHCTALLVAVRKGHVGTARLLLQLGADTEARNKAGETALAVAAKYQHAALVEPLVQHGADVNAVPIKHLCAIVRRASDAARIIAAFLNPNWSLQLKESVLACAFLFDKPAVASVLIPVTPLDRVHKVGCCETRRAKMLPFDGDDERQACLLLLLQHGFNPELRDREGSTALSLAIAAQNVWAVNVLAAYTDLTSIDGLGLTYLGRAASRPAMLALLLNAGADPNARDPMGRTPLYHAIQKGNLRSVELLLPLTTGAKDHRFTCRRSYFELALASEHVVVTRYLYVHLFSDGPPPLTHALFFQPFAMLSVPRQRFFFSRVGWFRHATSPLAPMETAYIDALCAILSDPTWPSRRTLLCPEALLPTDAQSLLQAELGGLSPALFLHPAHGVAVSDAHLGSWDARRWRALLAPLATSRAISGHVQDLVSPSVGCGVVGLTQWRASPHGLRLNGGNLLSWSSVVPSEWQRHVSEHFQWLPTPVHVDATTDRARFTSYINDLDPGHTQLYDALAATLTQLLPLFAVSVHTMLHDVPRLQRTRHLPTCELVRRLYRARTTEKPTSSKVRRWQRQQAAAGVDFEAVAARPQFVDKLPSSPFASMPLPPDLLVHVQITTLHATPTFPGQKWTKGSGVVNEFVVAVGVVCCESDNVADVAIEFAHELAPPRSTTKGAASLASPQLQRTGYMGMTPGRLVSIPTSGVYRIAPFSAADERAPGHVTLVTYYLVHPDASLLSTAHVFPQHKAWLRRHLVGTRLDDLPDGVLDEVLDFVGCGFLCDSERSAIAAADKQVRAQSLAAYQLPTAML</sequence>
<dbReference type="PANTHER" id="PTHR24166">
    <property type="entry name" value="ROLLING PEBBLES, ISOFORM B"/>
    <property type="match status" value="1"/>
</dbReference>
<evidence type="ECO:0000313" key="6">
    <source>
        <dbReference type="Proteomes" id="UP000030745"/>
    </source>
</evidence>
<name>A0A067BKY2_SAPPC</name>
<dbReference type="Pfam" id="PF12796">
    <property type="entry name" value="Ank_2"/>
    <property type="match status" value="1"/>
</dbReference>
<dbReference type="InterPro" id="IPR036770">
    <property type="entry name" value="Ankyrin_rpt-contain_sf"/>
</dbReference>
<dbReference type="Gene3D" id="1.25.40.20">
    <property type="entry name" value="Ankyrin repeat-containing domain"/>
    <property type="match status" value="3"/>
</dbReference>
<feature type="repeat" description="ANK" evidence="3">
    <location>
        <begin position="122"/>
        <end position="154"/>
    </location>
</feature>
<dbReference type="OrthoDB" id="59491at2759"/>
<dbReference type="Pfam" id="PF14033">
    <property type="entry name" value="DUF4246"/>
    <property type="match status" value="1"/>
</dbReference>
<feature type="repeat" description="ANK" evidence="3">
    <location>
        <begin position="56"/>
        <end position="88"/>
    </location>
</feature>
<feature type="repeat" description="ANK" evidence="3">
    <location>
        <begin position="89"/>
        <end position="121"/>
    </location>
</feature>
<dbReference type="RefSeq" id="XP_012210191.1">
    <property type="nucleotide sequence ID" value="XM_012354801.1"/>
</dbReference>
<evidence type="ECO:0000256" key="1">
    <source>
        <dbReference type="ARBA" id="ARBA00022737"/>
    </source>
</evidence>
<dbReference type="InterPro" id="IPR049192">
    <property type="entry name" value="DUF4246_C"/>
</dbReference>
<dbReference type="PANTHER" id="PTHR24166:SF48">
    <property type="entry name" value="PROTEIN VAPYRIN"/>
    <property type="match status" value="1"/>
</dbReference>
<keyword evidence="1" id="KW-0677">Repeat</keyword>
<dbReference type="SMART" id="SM00248">
    <property type="entry name" value="ANK"/>
    <property type="match status" value="6"/>
</dbReference>
<reference evidence="5 6" key="1">
    <citation type="journal article" date="2013" name="PLoS Genet.">
        <title>Distinctive expansion of potential virulence genes in the genome of the oomycete fish pathogen Saprolegnia parasitica.</title>
        <authorList>
            <person name="Jiang R.H."/>
            <person name="de Bruijn I."/>
            <person name="Haas B.J."/>
            <person name="Belmonte R."/>
            <person name="Lobach L."/>
            <person name="Christie J."/>
            <person name="van den Ackerveken G."/>
            <person name="Bottin A."/>
            <person name="Bulone V."/>
            <person name="Diaz-Moreno S.M."/>
            <person name="Dumas B."/>
            <person name="Fan L."/>
            <person name="Gaulin E."/>
            <person name="Govers F."/>
            <person name="Grenville-Briggs L.J."/>
            <person name="Horner N.R."/>
            <person name="Levin J.Z."/>
            <person name="Mammella M."/>
            <person name="Meijer H.J."/>
            <person name="Morris P."/>
            <person name="Nusbaum C."/>
            <person name="Oome S."/>
            <person name="Phillips A.J."/>
            <person name="van Rooyen D."/>
            <person name="Rzeszutek E."/>
            <person name="Saraiva M."/>
            <person name="Secombes C.J."/>
            <person name="Seidl M.F."/>
            <person name="Snel B."/>
            <person name="Stassen J.H."/>
            <person name="Sykes S."/>
            <person name="Tripathy S."/>
            <person name="van den Berg H."/>
            <person name="Vega-Arreguin J.C."/>
            <person name="Wawra S."/>
            <person name="Young S.K."/>
            <person name="Zeng Q."/>
            <person name="Dieguez-Uribeondo J."/>
            <person name="Russ C."/>
            <person name="Tyler B.M."/>
            <person name="van West P."/>
        </authorList>
    </citation>
    <scope>NUCLEOTIDE SEQUENCE [LARGE SCALE GENOMIC DNA]</scope>
    <source>
        <strain evidence="5 6">CBS 223.65</strain>
    </source>
</reference>
<keyword evidence="6" id="KW-1185">Reference proteome</keyword>
<dbReference type="KEGG" id="spar:SPRG_15032"/>
<organism evidence="5 6">
    <name type="scientific">Saprolegnia parasitica (strain CBS 223.65)</name>
    <dbReference type="NCBI Taxonomy" id="695850"/>
    <lineage>
        <taxon>Eukaryota</taxon>
        <taxon>Sar</taxon>
        <taxon>Stramenopiles</taxon>
        <taxon>Oomycota</taxon>
        <taxon>Saprolegniomycetes</taxon>
        <taxon>Saprolegniales</taxon>
        <taxon>Saprolegniaceae</taxon>
        <taxon>Saprolegnia</taxon>
    </lineage>
</organism>
<dbReference type="Proteomes" id="UP000030745">
    <property type="component" value="Unassembled WGS sequence"/>
</dbReference>
<proteinExistence type="predicted"/>
<protein>
    <recommendedName>
        <fullName evidence="4">DUF4246 domain-containing protein</fullName>
    </recommendedName>
</protein>
<dbReference type="Pfam" id="PF00023">
    <property type="entry name" value="Ank"/>
    <property type="match status" value="1"/>
</dbReference>